<dbReference type="EMBL" id="BLXT01001916">
    <property type="protein sequence ID" value="GFN89110.1"/>
    <property type="molecule type" value="Genomic_DNA"/>
</dbReference>
<reference evidence="1 2" key="1">
    <citation type="journal article" date="2021" name="Elife">
        <title>Chloroplast acquisition without the gene transfer in kleptoplastic sea slugs, Plakobranchus ocellatus.</title>
        <authorList>
            <person name="Maeda T."/>
            <person name="Takahashi S."/>
            <person name="Yoshida T."/>
            <person name="Shimamura S."/>
            <person name="Takaki Y."/>
            <person name="Nagai Y."/>
            <person name="Toyoda A."/>
            <person name="Suzuki Y."/>
            <person name="Arimoto A."/>
            <person name="Ishii H."/>
            <person name="Satoh N."/>
            <person name="Nishiyama T."/>
            <person name="Hasebe M."/>
            <person name="Maruyama T."/>
            <person name="Minagawa J."/>
            <person name="Obokata J."/>
            <person name="Shigenobu S."/>
        </authorList>
    </citation>
    <scope>NUCLEOTIDE SEQUENCE [LARGE SCALE GENOMIC DNA]</scope>
</reference>
<dbReference type="Proteomes" id="UP000735302">
    <property type="component" value="Unassembled WGS sequence"/>
</dbReference>
<organism evidence="1 2">
    <name type="scientific">Plakobranchus ocellatus</name>
    <dbReference type="NCBI Taxonomy" id="259542"/>
    <lineage>
        <taxon>Eukaryota</taxon>
        <taxon>Metazoa</taxon>
        <taxon>Spiralia</taxon>
        <taxon>Lophotrochozoa</taxon>
        <taxon>Mollusca</taxon>
        <taxon>Gastropoda</taxon>
        <taxon>Heterobranchia</taxon>
        <taxon>Euthyneura</taxon>
        <taxon>Panpulmonata</taxon>
        <taxon>Sacoglossa</taxon>
        <taxon>Placobranchoidea</taxon>
        <taxon>Plakobranchidae</taxon>
        <taxon>Plakobranchus</taxon>
    </lineage>
</organism>
<comment type="caution">
    <text evidence="1">The sequence shown here is derived from an EMBL/GenBank/DDBJ whole genome shotgun (WGS) entry which is preliminary data.</text>
</comment>
<gene>
    <name evidence="1" type="ORF">PoB_001561600</name>
</gene>
<dbReference type="AlphaFoldDB" id="A0AAV3Z3F5"/>
<evidence type="ECO:0000313" key="1">
    <source>
        <dbReference type="EMBL" id="GFN89110.1"/>
    </source>
</evidence>
<keyword evidence="2" id="KW-1185">Reference proteome</keyword>
<protein>
    <submittedName>
        <fullName evidence="1">Uncharacterized protein</fullName>
    </submittedName>
</protein>
<sequence length="99" mass="11106">MDVYIWILYVAINPTKRVCIVDDGRRREEIEPKKDFDLRETGVVIVNNCRAIVEALRKSGKVGMGEAVRLVDTSQAVERVKDVVQSLPSHVGVSGNEMH</sequence>
<name>A0AAV3Z3F5_9GAST</name>
<proteinExistence type="predicted"/>
<evidence type="ECO:0000313" key="2">
    <source>
        <dbReference type="Proteomes" id="UP000735302"/>
    </source>
</evidence>
<accession>A0AAV3Z3F5</accession>